<evidence type="ECO:0000256" key="7">
    <source>
        <dbReference type="SAM" id="Phobius"/>
    </source>
</evidence>
<dbReference type="PRINTS" id="PR00260">
    <property type="entry name" value="CHEMTRNSDUCR"/>
</dbReference>
<keyword evidence="4 7" id="KW-0472">Membrane</keyword>
<evidence type="ECO:0000256" key="6">
    <source>
        <dbReference type="ARBA" id="ARBA00029447"/>
    </source>
</evidence>
<dbReference type="CDD" id="cd11386">
    <property type="entry name" value="MCP_signal"/>
    <property type="match status" value="1"/>
</dbReference>
<sequence>MNFLNTLSIKAKIQMIAGVAILGFIISLVVNSNINSANSERLRMVQNVFFPVVQESRSNLVRLSRIEELFSTAVTTGEEDFIKAATRLQEEMNVGFATLSKLWPATSPKFQLARRVLIRYFKSALALSEGMINGTLAPAGMAGAVETMNLALEASRASLQNYSETSVNAFNDIVTSSNQSAQQALTLGVLVTVVTLIILIAVAWSTSRSIRTAVVGLLHSLKDIASGEGDLTRRIEKTSQDEIGDVVDWFNQFVDKLHRSIGEVVRSTRPLASVSADLGSLTNETSQITERQSLAAEQVSGVVEEMVGSVKAVSLNASSAAKAAQEADSTAKQGRAIVNETVKSINSLAGEVERASEVIRQLEADTANVGSILDVIKGIAEQTNLLALNAAIEAARAGEQGRGFAVVADEVRTLASRTQDSTQEIQTVIEQLQAAARSAVDVMSSSKERAQTSVDQAAKTDESLQAITEKVESITTMNNQIAAATDRQEKAAYSIKENVVGIRETSEIAMASMQKVEAASKALTDISRTLQTVTDQFKV</sequence>
<evidence type="ECO:0000256" key="4">
    <source>
        <dbReference type="ARBA" id="ARBA00023136"/>
    </source>
</evidence>
<dbReference type="InterPro" id="IPR003660">
    <property type="entry name" value="HAMP_dom"/>
</dbReference>
<dbReference type="GO" id="GO:0004888">
    <property type="term" value="F:transmembrane signaling receptor activity"/>
    <property type="evidence" value="ECO:0007669"/>
    <property type="project" value="InterPro"/>
</dbReference>
<proteinExistence type="inferred from homology"/>
<dbReference type="GO" id="GO:0007165">
    <property type="term" value="P:signal transduction"/>
    <property type="evidence" value="ECO:0007669"/>
    <property type="project" value="UniProtKB-KW"/>
</dbReference>
<dbReference type="InterPro" id="IPR004090">
    <property type="entry name" value="Chemotax_Me-accpt_rcpt"/>
</dbReference>
<comment type="subcellular location">
    <subcellularLocation>
        <location evidence="1">Membrane</location>
        <topology evidence="1">Multi-pass membrane protein</topology>
    </subcellularLocation>
</comment>
<evidence type="ECO:0000259" key="9">
    <source>
        <dbReference type="PROSITE" id="PS50885"/>
    </source>
</evidence>
<dbReference type="Gene3D" id="1.10.287.950">
    <property type="entry name" value="Methyl-accepting chemotaxis protein"/>
    <property type="match status" value="1"/>
</dbReference>
<reference evidence="10" key="1">
    <citation type="submission" date="2015-10" db="EMBL/GenBank/DDBJ databases">
        <authorList>
            <person name="Gilbert D.G."/>
        </authorList>
    </citation>
    <scope>NUCLEOTIDE SEQUENCE</scope>
</reference>
<dbReference type="Pfam" id="PF00015">
    <property type="entry name" value="MCPsignal"/>
    <property type="match status" value="1"/>
</dbReference>
<comment type="similarity">
    <text evidence="6">Belongs to the methyl-accepting chemotaxis (MCP) protein family.</text>
</comment>
<dbReference type="FunFam" id="1.10.287.950:FF:000001">
    <property type="entry name" value="Methyl-accepting chemotaxis sensory transducer"/>
    <property type="match status" value="1"/>
</dbReference>
<evidence type="ECO:0000256" key="2">
    <source>
        <dbReference type="ARBA" id="ARBA00022692"/>
    </source>
</evidence>
<dbReference type="AlphaFoldDB" id="A0A160T9Q8"/>
<dbReference type="SUPFAM" id="SSF58104">
    <property type="entry name" value="Methyl-accepting chemotaxis protein (MCP) signaling domain"/>
    <property type="match status" value="1"/>
</dbReference>
<keyword evidence="3 7" id="KW-1133">Transmembrane helix</keyword>
<dbReference type="Pfam" id="PF00672">
    <property type="entry name" value="HAMP"/>
    <property type="match status" value="1"/>
</dbReference>
<evidence type="ECO:0000313" key="10">
    <source>
        <dbReference type="EMBL" id="CUS40088.1"/>
    </source>
</evidence>
<dbReference type="GO" id="GO:0016020">
    <property type="term" value="C:membrane"/>
    <property type="evidence" value="ECO:0007669"/>
    <property type="project" value="UniProtKB-SubCell"/>
</dbReference>
<dbReference type="PROSITE" id="PS50885">
    <property type="entry name" value="HAMP"/>
    <property type="match status" value="1"/>
</dbReference>
<protein>
    <submittedName>
        <fullName evidence="10">Methyl-accepting chemotaxis protein</fullName>
    </submittedName>
</protein>
<dbReference type="PANTHER" id="PTHR32089">
    <property type="entry name" value="METHYL-ACCEPTING CHEMOTAXIS PROTEIN MCPB"/>
    <property type="match status" value="1"/>
</dbReference>
<dbReference type="PROSITE" id="PS50111">
    <property type="entry name" value="CHEMOTAXIS_TRANSDUC_2"/>
    <property type="match status" value="1"/>
</dbReference>
<gene>
    <name evidence="10" type="ORF">MGWOODY_Tha242</name>
</gene>
<organism evidence="10">
    <name type="scientific">hydrothermal vent metagenome</name>
    <dbReference type="NCBI Taxonomy" id="652676"/>
    <lineage>
        <taxon>unclassified sequences</taxon>
        <taxon>metagenomes</taxon>
        <taxon>ecological metagenomes</taxon>
    </lineage>
</organism>
<feature type="domain" description="HAMP" evidence="9">
    <location>
        <begin position="208"/>
        <end position="262"/>
    </location>
</feature>
<keyword evidence="5" id="KW-0807">Transducer</keyword>
<evidence type="ECO:0000256" key="5">
    <source>
        <dbReference type="ARBA" id="ARBA00023224"/>
    </source>
</evidence>
<dbReference type="InterPro" id="IPR004089">
    <property type="entry name" value="MCPsignal_dom"/>
</dbReference>
<feature type="transmembrane region" description="Helical" evidence="7">
    <location>
        <begin position="13"/>
        <end position="34"/>
    </location>
</feature>
<dbReference type="EMBL" id="CZQC01000004">
    <property type="protein sequence ID" value="CUS40088.1"/>
    <property type="molecule type" value="Genomic_DNA"/>
</dbReference>
<evidence type="ECO:0000256" key="3">
    <source>
        <dbReference type="ARBA" id="ARBA00022989"/>
    </source>
</evidence>
<dbReference type="PANTHER" id="PTHR32089:SF119">
    <property type="entry name" value="METHYL-ACCEPTING CHEMOTAXIS PROTEIN CTPL"/>
    <property type="match status" value="1"/>
</dbReference>
<accession>A0A160T9Q8</accession>
<evidence type="ECO:0000259" key="8">
    <source>
        <dbReference type="PROSITE" id="PS50111"/>
    </source>
</evidence>
<keyword evidence="2 7" id="KW-0812">Transmembrane</keyword>
<dbReference type="GO" id="GO:0006935">
    <property type="term" value="P:chemotaxis"/>
    <property type="evidence" value="ECO:0007669"/>
    <property type="project" value="InterPro"/>
</dbReference>
<feature type="transmembrane region" description="Helical" evidence="7">
    <location>
        <begin position="184"/>
        <end position="204"/>
    </location>
</feature>
<feature type="domain" description="Methyl-accepting transducer" evidence="8">
    <location>
        <begin position="267"/>
        <end position="503"/>
    </location>
</feature>
<name>A0A160T9Q8_9ZZZZ</name>
<dbReference type="CDD" id="cd06225">
    <property type="entry name" value="HAMP"/>
    <property type="match status" value="1"/>
</dbReference>
<dbReference type="SMART" id="SM00283">
    <property type="entry name" value="MA"/>
    <property type="match status" value="1"/>
</dbReference>
<evidence type="ECO:0000256" key="1">
    <source>
        <dbReference type="ARBA" id="ARBA00004141"/>
    </source>
</evidence>
<dbReference type="SMART" id="SM00304">
    <property type="entry name" value="HAMP"/>
    <property type="match status" value="1"/>
</dbReference>